<dbReference type="EMBL" id="BTCM01000009">
    <property type="protein sequence ID" value="GMK59864.1"/>
    <property type="molecule type" value="Genomic_DNA"/>
</dbReference>
<dbReference type="Proteomes" id="UP001222932">
    <property type="component" value="Unassembled WGS sequence"/>
</dbReference>
<gene>
    <name evidence="2" type="ORF">CspeluHIS016_0900810</name>
</gene>
<proteinExistence type="predicted"/>
<feature type="compositionally biased region" description="Basic and acidic residues" evidence="1">
    <location>
        <begin position="359"/>
        <end position="370"/>
    </location>
</feature>
<comment type="caution">
    <text evidence="2">The sequence shown here is derived from an EMBL/GenBank/DDBJ whole genome shotgun (WGS) entry which is preliminary data.</text>
</comment>
<feature type="compositionally biased region" description="Polar residues" evidence="1">
    <location>
        <begin position="261"/>
        <end position="281"/>
    </location>
</feature>
<feature type="region of interest" description="Disordered" evidence="1">
    <location>
        <begin position="246"/>
        <end position="389"/>
    </location>
</feature>
<evidence type="ECO:0000256" key="1">
    <source>
        <dbReference type="SAM" id="MobiDB-lite"/>
    </source>
</evidence>
<reference evidence="2" key="2">
    <citation type="submission" date="2023-06" db="EMBL/GenBank/DDBJ databases">
        <authorList>
            <person name="Kobayashi Y."/>
            <person name="Kayamori A."/>
            <person name="Aoki K."/>
            <person name="Shiwa Y."/>
            <person name="Fujita N."/>
            <person name="Sugita T."/>
            <person name="Iwasaki W."/>
            <person name="Tanaka N."/>
            <person name="Takashima M."/>
        </authorList>
    </citation>
    <scope>NUCLEOTIDE SEQUENCE</scope>
    <source>
        <strain evidence="2">HIS016</strain>
    </source>
</reference>
<dbReference type="AlphaFoldDB" id="A0AAD3TZR3"/>
<name>A0AAD3TZR3_9TREE</name>
<feature type="compositionally biased region" description="Basic residues" evidence="1">
    <location>
        <begin position="372"/>
        <end position="381"/>
    </location>
</feature>
<organism evidence="2 3">
    <name type="scientific">Cutaneotrichosporon spelunceum</name>
    <dbReference type="NCBI Taxonomy" id="1672016"/>
    <lineage>
        <taxon>Eukaryota</taxon>
        <taxon>Fungi</taxon>
        <taxon>Dikarya</taxon>
        <taxon>Basidiomycota</taxon>
        <taxon>Agaricomycotina</taxon>
        <taxon>Tremellomycetes</taxon>
        <taxon>Trichosporonales</taxon>
        <taxon>Trichosporonaceae</taxon>
        <taxon>Cutaneotrichosporon</taxon>
    </lineage>
</organism>
<evidence type="ECO:0000313" key="3">
    <source>
        <dbReference type="Proteomes" id="UP001222932"/>
    </source>
</evidence>
<evidence type="ECO:0000313" key="2">
    <source>
        <dbReference type="EMBL" id="GMK59864.1"/>
    </source>
</evidence>
<feature type="compositionally biased region" description="Low complexity" evidence="1">
    <location>
        <begin position="290"/>
        <end position="304"/>
    </location>
</feature>
<keyword evidence="3" id="KW-1185">Reference proteome</keyword>
<sequence>MAWPSWLACLCDLCKPAPEKQGILECSPSSGSFLPPPITSQPTLRTRPIEYLYTLLGTAQLRPYGPGQLHHDASSVGSAPSIIQQADARHKERMVQQRVDAETRDKAKAARNKITSAYGSRMLKVDLVSHHPLPPTARHLDAHDETVPLCVPSHPVPDMVLAPPSGDRVDPRSPTHLSYGTFGTFAPPVSQVGYPGLGIGFPAGPPTPTKMRRPVRSLSGLTVQVPPVPLADVRRHVAEMLFNIRSDDPDASHPPSLLAGTDSQFSVESQSSRHSTDSPTSLCFPGVVVTPASSEDTSPSASTSHIALTPTGPQTPATPVYFAHHPSTEPPLSAAKFRRHSDETPRAHRYSGDGTSQAHRLERTRSDTPPRGRQRTRGAHWPRRDSISIHTDDTEDGVVYKQIGLSGLPGRKRHAYRKKTLCEE</sequence>
<protein>
    <submittedName>
        <fullName evidence="2">Uncharacterized protein</fullName>
    </submittedName>
</protein>
<reference evidence="2" key="1">
    <citation type="journal article" date="2023" name="BMC Genomics">
        <title>Chromosome-level genome assemblies of Cutaneotrichosporon spp. (Trichosporonales, Basidiomycota) reveal imbalanced evolution between nucleotide sequences and chromosome synteny.</title>
        <authorList>
            <person name="Kobayashi Y."/>
            <person name="Kayamori A."/>
            <person name="Aoki K."/>
            <person name="Shiwa Y."/>
            <person name="Matsutani M."/>
            <person name="Fujita N."/>
            <person name="Sugita T."/>
            <person name="Iwasaki W."/>
            <person name="Tanaka N."/>
            <person name="Takashima M."/>
        </authorList>
    </citation>
    <scope>NUCLEOTIDE SEQUENCE</scope>
    <source>
        <strain evidence="2">HIS016</strain>
    </source>
</reference>
<accession>A0AAD3TZR3</accession>